<keyword evidence="2" id="KW-1185">Reference proteome</keyword>
<evidence type="ECO:0008006" key="3">
    <source>
        <dbReference type="Google" id="ProtNLM"/>
    </source>
</evidence>
<dbReference type="EMBL" id="JAAARO010000013">
    <property type="protein sequence ID" value="KAF5737155.1"/>
    <property type="molecule type" value="Genomic_DNA"/>
</dbReference>
<dbReference type="Proteomes" id="UP000593562">
    <property type="component" value="Unassembled WGS sequence"/>
</dbReference>
<accession>A0A7J7CSR9</accession>
<evidence type="ECO:0000313" key="1">
    <source>
        <dbReference type="EMBL" id="KAF5737155.1"/>
    </source>
</evidence>
<comment type="caution">
    <text evidence="1">The sequence shown here is derived from an EMBL/GenBank/DDBJ whole genome shotgun (WGS) entry which is preliminary data.</text>
</comment>
<sequence length="274" mass="30613">MSAGICGKRVAFEEIFGSSSSSAKRSRRSYFGSPTRTMEFGSGSEDVVSALLQMFPDVDPECVRVSKKYQDCQIFCTLSIPLFNCIPSVKSTLRNHDNKVKDATESLRAILFGIAVERNKSQSFCSARIGNTADIPGQDSVTCSPRSEQEAEGVRDGAITFDNENTMDGSKWVDLFVHEMMNSTDLDNARGHAATILDSFEGSIVAHSRASKERAVSIQQERNLEREDKASEVQHIKLVLNQYQEKVRNLEMSNYTLRLHLQRAQESSYFPGQF</sequence>
<reference evidence="1 2" key="1">
    <citation type="journal article" date="2020" name="Nat. Commun.">
        <title>Genome of Tripterygium wilfordii and identification of cytochrome P450 involved in triptolide biosynthesis.</title>
        <authorList>
            <person name="Tu L."/>
            <person name="Su P."/>
            <person name="Zhang Z."/>
            <person name="Gao L."/>
            <person name="Wang J."/>
            <person name="Hu T."/>
            <person name="Zhou J."/>
            <person name="Zhang Y."/>
            <person name="Zhao Y."/>
            <person name="Liu Y."/>
            <person name="Song Y."/>
            <person name="Tong Y."/>
            <person name="Lu Y."/>
            <person name="Yang J."/>
            <person name="Xu C."/>
            <person name="Jia M."/>
            <person name="Peters R.J."/>
            <person name="Huang L."/>
            <person name="Gao W."/>
        </authorList>
    </citation>
    <scope>NUCLEOTIDE SEQUENCE [LARGE SCALE GENOMIC DNA]</scope>
    <source>
        <strain evidence="2">cv. XIE 37</strain>
        <tissue evidence="1">Leaf</tissue>
    </source>
</reference>
<evidence type="ECO:0000313" key="2">
    <source>
        <dbReference type="Proteomes" id="UP000593562"/>
    </source>
</evidence>
<proteinExistence type="predicted"/>
<organism evidence="1 2">
    <name type="scientific">Tripterygium wilfordii</name>
    <name type="common">Thunder God vine</name>
    <dbReference type="NCBI Taxonomy" id="458696"/>
    <lineage>
        <taxon>Eukaryota</taxon>
        <taxon>Viridiplantae</taxon>
        <taxon>Streptophyta</taxon>
        <taxon>Embryophyta</taxon>
        <taxon>Tracheophyta</taxon>
        <taxon>Spermatophyta</taxon>
        <taxon>Magnoliopsida</taxon>
        <taxon>eudicotyledons</taxon>
        <taxon>Gunneridae</taxon>
        <taxon>Pentapetalae</taxon>
        <taxon>rosids</taxon>
        <taxon>fabids</taxon>
        <taxon>Celastrales</taxon>
        <taxon>Celastraceae</taxon>
        <taxon>Tripterygium</taxon>
    </lineage>
</organism>
<dbReference type="AlphaFoldDB" id="A0A7J7CSR9"/>
<name>A0A7J7CSR9_TRIWF</name>
<dbReference type="InParanoid" id="A0A7J7CSR9"/>
<protein>
    <recommendedName>
        <fullName evidence="3">CUE domain-containing protein</fullName>
    </recommendedName>
</protein>
<gene>
    <name evidence="1" type="ORF">HS088_TW13G00033</name>
</gene>
<dbReference type="PANTHER" id="PTHR31245">
    <property type="entry name" value="UBIQUITIN SYSTEM COMPONENT CUE PROTEIN"/>
    <property type="match status" value="1"/>
</dbReference>
<dbReference type="PANTHER" id="PTHR31245:SF16">
    <property type="entry name" value="UDP-GLUCOSE 6-DEHYDROGENASE"/>
    <property type="match status" value="1"/>
</dbReference>